<evidence type="ECO:0000256" key="1">
    <source>
        <dbReference type="SAM" id="SignalP"/>
    </source>
</evidence>
<dbReference type="GeneTree" id="ENSGT00940000156746"/>
<dbReference type="InterPro" id="IPR002181">
    <property type="entry name" value="Fibrinogen_a/b/g_C_dom"/>
</dbReference>
<dbReference type="InterPro" id="IPR036056">
    <property type="entry name" value="Fibrinogen-like_C"/>
</dbReference>
<dbReference type="PROSITE" id="PS51406">
    <property type="entry name" value="FIBRINOGEN_C_2"/>
    <property type="match status" value="1"/>
</dbReference>
<feature type="domain" description="Fibrinogen C-terminal" evidence="2">
    <location>
        <begin position="287"/>
        <end position="428"/>
    </location>
</feature>
<dbReference type="Proteomes" id="UP000694395">
    <property type="component" value="Chromosome 5"/>
</dbReference>
<reference evidence="3" key="2">
    <citation type="submission" date="2025-08" db="UniProtKB">
        <authorList>
            <consortium name="Ensembl"/>
        </authorList>
    </citation>
    <scope>IDENTIFICATION</scope>
</reference>
<name>A0A8C7S4D4_ONCMY</name>
<dbReference type="PANTHER" id="PTHR19143">
    <property type="entry name" value="FIBRINOGEN/TENASCIN/ANGIOPOEITIN"/>
    <property type="match status" value="1"/>
</dbReference>
<dbReference type="GO" id="GO:0009395">
    <property type="term" value="P:phospholipid catabolic process"/>
    <property type="evidence" value="ECO:0007669"/>
    <property type="project" value="TreeGrafter"/>
</dbReference>
<evidence type="ECO:0000313" key="4">
    <source>
        <dbReference type="Proteomes" id="UP000694395"/>
    </source>
</evidence>
<organism evidence="3 4">
    <name type="scientific">Oncorhynchus mykiss</name>
    <name type="common">Rainbow trout</name>
    <name type="synonym">Salmo gairdneri</name>
    <dbReference type="NCBI Taxonomy" id="8022"/>
    <lineage>
        <taxon>Eukaryota</taxon>
        <taxon>Metazoa</taxon>
        <taxon>Chordata</taxon>
        <taxon>Craniata</taxon>
        <taxon>Vertebrata</taxon>
        <taxon>Euteleostomi</taxon>
        <taxon>Actinopterygii</taxon>
        <taxon>Neopterygii</taxon>
        <taxon>Teleostei</taxon>
        <taxon>Protacanthopterygii</taxon>
        <taxon>Salmoniformes</taxon>
        <taxon>Salmonidae</taxon>
        <taxon>Salmoninae</taxon>
        <taxon>Oncorhynchus</taxon>
    </lineage>
</organism>
<dbReference type="InterPro" id="IPR050373">
    <property type="entry name" value="Fibrinogen_C-term_domain"/>
</dbReference>
<dbReference type="InterPro" id="IPR014716">
    <property type="entry name" value="Fibrinogen_a/b/g_C_1"/>
</dbReference>
<dbReference type="CDD" id="cd00087">
    <property type="entry name" value="FReD"/>
    <property type="match status" value="1"/>
</dbReference>
<dbReference type="Gene3D" id="1.10.287.1490">
    <property type="match status" value="1"/>
</dbReference>
<keyword evidence="4" id="KW-1185">Reference proteome</keyword>
<sequence length="428" mass="48579">MKLFCLLFLVGLSVAQAAPPDSSRVYPTMPSQLQPQTQPPAEAKSRFAMLDDVRLLANGLLQLGQSLRDFVHKTKAQINDIFQKLTNFDRSFYQLSVVTSEIKEEEEELKKTTTFLKANNEEIRNLSLEINAKINSILQERSLLQSQVGGLEEKLKGLSESMMPGEQLSEIKSLKDVIDAQESTITDLLKAVKEQHDQLNQQKTKIKTLEEKISIDHFQDATDKAMGSDSEIPDMFEYLTGNSTGEDTDLPVDCSDLYNRGERNSGVYPIKPNQSEPFNVYCELTSGEFWLGLIKIHSLAGQGDSILSIELEDWKEDRRSVEYQFTMEGAQAHYTLHLTHLSGDLPNAMGNHTRFSTKDRDNDNHQDSNCTKNYTGGWWFNACGDTNLNGRYMWLRSKGRSMRRKGIHWKPLGISYSLKTTKISIRHV</sequence>
<dbReference type="Ensembl" id="ENSOMYT00000068483.2">
    <property type="protein sequence ID" value="ENSOMYP00000062892.2"/>
    <property type="gene ID" value="ENSOMYG00000029090.2"/>
</dbReference>
<dbReference type="Pfam" id="PF00147">
    <property type="entry name" value="Fibrinogen_C"/>
    <property type="match status" value="1"/>
</dbReference>
<dbReference type="GO" id="GO:0070328">
    <property type="term" value="P:triglyceride homeostasis"/>
    <property type="evidence" value="ECO:0007669"/>
    <property type="project" value="TreeGrafter"/>
</dbReference>
<dbReference type="PANTHER" id="PTHR19143:SF222">
    <property type="entry name" value="ANGIOPOIETIN-RELATED PROTEIN 3"/>
    <property type="match status" value="1"/>
</dbReference>
<dbReference type="SMART" id="SM00186">
    <property type="entry name" value="FBG"/>
    <property type="match status" value="1"/>
</dbReference>
<keyword evidence="1" id="KW-0732">Signal</keyword>
<dbReference type="GO" id="GO:0042632">
    <property type="term" value="P:cholesterol homeostasis"/>
    <property type="evidence" value="ECO:0007669"/>
    <property type="project" value="TreeGrafter"/>
</dbReference>
<feature type="signal peptide" evidence="1">
    <location>
        <begin position="1"/>
        <end position="17"/>
    </location>
</feature>
<evidence type="ECO:0000313" key="3">
    <source>
        <dbReference type="Ensembl" id="ENSOMYP00000062892.2"/>
    </source>
</evidence>
<evidence type="ECO:0000259" key="2">
    <source>
        <dbReference type="PROSITE" id="PS51406"/>
    </source>
</evidence>
<gene>
    <name evidence="3" type="primary">angptl3</name>
</gene>
<accession>A0A8C7S4D4</accession>
<proteinExistence type="predicted"/>
<reference evidence="3" key="1">
    <citation type="submission" date="2020-07" db="EMBL/GenBank/DDBJ databases">
        <title>A long reads based de novo assembly of the rainbow trout Arlee double haploid line genome.</title>
        <authorList>
            <person name="Gao G."/>
            <person name="Palti Y."/>
        </authorList>
    </citation>
    <scope>NUCLEOTIDE SEQUENCE [LARGE SCALE GENOMIC DNA]</scope>
</reference>
<dbReference type="SUPFAM" id="SSF56496">
    <property type="entry name" value="Fibrinogen C-terminal domain-like"/>
    <property type="match status" value="1"/>
</dbReference>
<protein>
    <submittedName>
        <fullName evidence="3">Angiopoietin-like 3</fullName>
    </submittedName>
</protein>
<dbReference type="GO" id="GO:0005615">
    <property type="term" value="C:extracellular space"/>
    <property type="evidence" value="ECO:0007669"/>
    <property type="project" value="TreeGrafter"/>
</dbReference>
<dbReference type="GO" id="GO:0055091">
    <property type="term" value="P:phospholipid homeostasis"/>
    <property type="evidence" value="ECO:0007669"/>
    <property type="project" value="TreeGrafter"/>
</dbReference>
<dbReference type="Gene3D" id="3.90.215.10">
    <property type="entry name" value="Gamma Fibrinogen, chain A, domain 1"/>
    <property type="match status" value="2"/>
</dbReference>
<reference evidence="3" key="3">
    <citation type="submission" date="2025-09" db="UniProtKB">
        <authorList>
            <consortium name="Ensembl"/>
        </authorList>
    </citation>
    <scope>IDENTIFICATION</scope>
</reference>
<feature type="chain" id="PRO_5035462920" evidence="1">
    <location>
        <begin position="18"/>
        <end position="428"/>
    </location>
</feature>
<dbReference type="AlphaFoldDB" id="A0A8C7S4D4"/>